<accession>A0A6L6QHB0</accession>
<evidence type="ECO:0000313" key="3">
    <source>
        <dbReference type="Proteomes" id="UP000472320"/>
    </source>
</evidence>
<proteinExistence type="predicted"/>
<keyword evidence="3" id="KW-1185">Reference proteome</keyword>
<name>A0A6L6QHB0_9BURK</name>
<dbReference type="RefSeq" id="WP_155454563.1">
    <property type="nucleotide sequence ID" value="NZ_WNKX01000009.1"/>
</dbReference>
<gene>
    <name evidence="2" type="ORF">GM658_13450</name>
</gene>
<feature type="signal peptide" evidence="1">
    <location>
        <begin position="1"/>
        <end position="20"/>
    </location>
</feature>
<evidence type="ECO:0000313" key="2">
    <source>
        <dbReference type="EMBL" id="MTW11605.1"/>
    </source>
</evidence>
<feature type="chain" id="PRO_5026829576" evidence="1">
    <location>
        <begin position="21"/>
        <end position="328"/>
    </location>
</feature>
<dbReference type="EMBL" id="WNKX01000009">
    <property type="protein sequence ID" value="MTW11605.1"/>
    <property type="molecule type" value="Genomic_DNA"/>
</dbReference>
<organism evidence="2 3">
    <name type="scientific">Massilia eburnea</name>
    <dbReference type="NCBI Taxonomy" id="1776165"/>
    <lineage>
        <taxon>Bacteria</taxon>
        <taxon>Pseudomonadati</taxon>
        <taxon>Pseudomonadota</taxon>
        <taxon>Betaproteobacteria</taxon>
        <taxon>Burkholderiales</taxon>
        <taxon>Oxalobacteraceae</taxon>
        <taxon>Telluria group</taxon>
        <taxon>Massilia</taxon>
    </lineage>
</organism>
<dbReference type="AlphaFoldDB" id="A0A6L6QHB0"/>
<comment type="caution">
    <text evidence="2">The sequence shown here is derived from an EMBL/GenBank/DDBJ whole genome shotgun (WGS) entry which is preliminary data.</text>
</comment>
<dbReference type="InterPro" id="IPR002816">
    <property type="entry name" value="TraB/PrgY/GumN_fam"/>
</dbReference>
<dbReference type="Pfam" id="PF01963">
    <property type="entry name" value="TraB_PrgY_gumN"/>
    <property type="match status" value="1"/>
</dbReference>
<dbReference type="CDD" id="cd14788">
    <property type="entry name" value="GumN"/>
    <property type="match status" value="1"/>
</dbReference>
<protein>
    <submittedName>
        <fullName evidence="2">TraB/GumN family protein</fullName>
    </submittedName>
</protein>
<reference evidence="2 3" key="1">
    <citation type="submission" date="2019-11" db="EMBL/GenBank/DDBJ databases">
        <title>Type strains purchased from KCTC, JCM and DSMZ.</title>
        <authorList>
            <person name="Lu H."/>
        </authorList>
    </citation>
    <scope>NUCLEOTIDE SEQUENCE [LARGE SCALE GENOMIC DNA]</scope>
    <source>
        <strain evidence="2 3">JCM 31587</strain>
    </source>
</reference>
<evidence type="ECO:0000256" key="1">
    <source>
        <dbReference type="SAM" id="SignalP"/>
    </source>
</evidence>
<sequence length="328" mass="36236">MVNRTIAAAALCLLAGSAWAQEEPPAPLADTEQVLIVGQRPGPGLWKVSKGDHVMYIFGDYAPLPVNMDWRSQEVESIMAKSQEYLRKPEFGMSVGLWGGLKMLPSLFGAKNNPDGAKLVDVLPAETYDRWQALKAKYIGKDSGIERERPMFVAESLYTKGLEKNGLTKSTGVYARLEKLVQQYKVKTTSSNVEMELEDPAQALKDFKHSAGTDIACFVKTVDRLESDLGAMRTRANAWAVGDMSKIASLDFADREESCKDAILNNDAFKSRLKDVMENLKKNWVVNAERALEKNDTTFAVLALQSILDPKGPVAELKAKGYKVEAPE</sequence>
<keyword evidence="1" id="KW-0732">Signal</keyword>
<dbReference type="Proteomes" id="UP000472320">
    <property type="component" value="Unassembled WGS sequence"/>
</dbReference>
<dbReference type="OrthoDB" id="8743055at2"/>